<feature type="transmembrane region" description="Helical" evidence="7">
    <location>
        <begin position="270"/>
        <end position="293"/>
    </location>
</feature>
<evidence type="ECO:0000313" key="8">
    <source>
        <dbReference type="EMBL" id="MET1757149.1"/>
    </source>
</evidence>
<keyword evidence="4 7" id="KW-1133">Transmembrane helix</keyword>
<dbReference type="InterPro" id="IPR017039">
    <property type="entry name" value="Virul_fac_BrkB"/>
</dbReference>
<evidence type="ECO:0000256" key="5">
    <source>
        <dbReference type="ARBA" id="ARBA00023136"/>
    </source>
</evidence>
<dbReference type="Proteomes" id="UP001548713">
    <property type="component" value="Unassembled WGS sequence"/>
</dbReference>
<feature type="transmembrane region" description="Helical" evidence="7">
    <location>
        <begin position="159"/>
        <end position="183"/>
    </location>
</feature>
<dbReference type="PANTHER" id="PTHR30213">
    <property type="entry name" value="INNER MEMBRANE PROTEIN YHJD"/>
    <property type="match status" value="1"/>
</dbReference>
<feature type="region of interest" description="Disordered" evidence="6">
    <location>
        <begin position="299"/>
        <end position="318"/>
    </location>
</feature>
<accession>A0ABV2D742</accession>
<keyword evidence="9" id="KW-1185">Reference proteome</keyword>
<organism evidence="8 9">
    <name type="scientific">Novosphingobium kalidii</name>
    <dbReference type="NCBI Taxonomy" id="3230299"/>
    <lineage>
        <taxon>Bacteria</taxon>
        <taxon>Pseudomonadati</taxon>
        <taxon>Pseudomonadota</taxon>
        <taxon>Alphaproteobacteria</taxon>
        <taxon>Sphingomonadales</taxon>
        <taxon>Sphingomonadaceae</taxon>
        <taxon>Novosphingobium</taxon>
    </lineage>
</organism>
<evidence type="ECO:0000313" key="9">
    <source>
        <dbReference type="Proteomes" id="UP001548713"/>
    </source>
</evidence>
<evidence type="ECO:0000256" key="6">
    <source>
        <dbReference type="SAM" id="MobiDB-lite"/>
    </source>
</evidence>
<dbReference type="EMBL" id="JBEWLY010000027">
    <property type="protein sequence ID" value="MET1757149.1"/>
    <property type="molecule type" value="Genomic_DNA"/>
</dbReference>
<feature type="transmembrane region" description="Helical" evidence="7">
    <location>
        <begin position="49"/>
        <end position="78"/>
    </location>
</feature>
<dbReference type="RefSeq" id="WP_353985629.1">
    <property type="nucleotide sequence ID" value="NZ_JBEWLY010000027.1"/>
</dbReference>
<feature type="region of interest" description="Disordered" evidence="6">
    <location>
        <begin position="1"/>
        <end position="25"/>
    </location>
</feature>
<reference evidence="8 9" key="1">
    <citation type="submission" date="2024-07" db="EMBL/GenBank/DDBJ databases">
        <title>Novosphingobium kalidii RD2P27.</title>
        <authorList>
            <person name="Sun J.-Q."/>
        </authorList>
    </citation>
    <scope>NUCLEOTIDE SEQUENCE [LARGE SCALE GENOMIC DNA]</scope>
    <source>
        <strain evidence="8 9">RD2P27</strain>
    </source>
</reference>
<keyword evidence="3 7" id="KW-0812">Transmembrane</keyword>
<keyword evidence="2" id="KW-1003">Cell membrane</keyword>
<sequence>MGSSTQQRHTEAPDTAGRGRNTTSPWKMPFAGWKDVAVRTAKEASKDNVGLVAAGVSFYGFLALLPLMGAIVLSYGLLADPQTVTRNMSAMMDIMPKDVAQLIGEQLLGVVQTSSEKKGLGVLVALALAIFSARNGAAAIVTALNIAYEEEESRGFIKVNLLALTITAAAVVMAVLALLAVAVMTQVEALLPASPVLALGSRILSYIALAGLAAGAAALLYRFGPARDDARWEWLSVGSVLFAVSWVALTLGFGAYVANFGNYSATYGSLAAVVILLTWLFLSSYLLVFGAELNSELEHQTRRDTTTGPERSMGNRGAWSADHVAGAGEHG</sequence>
<keyword evidence="5 7" id="KW-0472">Membrane</keyword>
<evidence type="ECO:0000256" key="7">
    <source>
        <dbReference type="SAM" id="Phobius"/>
    </source>
</evidence>
<dbReference type="PANTHER" id="PTHR30213:SF0">
    <property type="entry name" value="UPF0761 MEMBRANE PROTEIN YIHY"/>
    <property type="match status" value="1"/>
</dbReference>
<protein>
    <submittedName>
        <fullName evidence="8">YihY/virulence factor BrkB family protein</fullName>
    </submittedName>
</protein>
<feature type="transmembrane region" description="Helical" evidence="7">
    <location>
        <begin position="203"/>
        <end position="223"/>
    </location>
</feature>
<evidence type="ECO:0000256" key="4">
    <source>
        <dbReference type="ARBA" id="ARBA00022989"/>
    </source>
</evidence>
<dbReference type="PIRSF" id="PIRSF035875">
    <property type="entry name" value="RNase_BN"/>
    <property type="match status" value="1"/>
</dbReference>
<comment type="subcellular location">
    <subcellularLocation>
        <location evidence="1">Cell membrane</location>
        <topology evidence="1">Multi-pass membrane protein</topology>
    </subcellularLocation>
</comment>
<dbReference type="Pfam" id="PF03631">
    <property type="entry name" value="Virul_fac_BrkB"/>
    <property type="match status" value="1"/>
</dbReference>
<proteinExistence type="predicted"/>
<feature type="transmembrane region" description="Helical" evidence="7">
    <location>
        <begin position="120"/>
        <end position="147"/>
    </location>
</feature>
<comment type="caution">
    <text evidence="8">The sequence shown here is derived from an EMBL/GenBank/DDBJ whole genome shotgun (WGS) entry which is preliminary data.</text>
</comment>
<evidence type="ECO:0000256" key="3">
    <source>
        <dbReference type="ARBA" id="ARBA00022692"/>
    </source>
</evidence>
<name>A0ABV2D742_9SPHN</name>
<dbReference type="NCBIfam" id="TIGR00765">
    <property type="entry name" value="yihY_not_rbn"/>
    <property type="match status" value="1"/>
</dbReference>
<feature type="transmembrane region" description="Helical" evidence="7">
    <location>
        <begin position="235"/>
        <end position="258"/>
    </location>
</feature>
<gene>
    <name evidence="8" type="ORF">ABVV53_17035</name>
</gene>
<evidence type="ECO:0000256" key="2">
    <source>
        <dbReference type="ARBA" id="ARBA00022475"/>
    </source>
</evidence>
<evidence type="ECO:0000256" key="1">
    <source>
        <dbReference type="ARBA" id="ARBA00004651"/>
    </source>
</evidence>